<accession>A0A0E9W6M7</accession>
<reference evidence="1" key="2">
    <citation type="journal article" date="2015" name="Fish Shellfish Immunol.">
        <title>Early steps in the European eel (Anguilla anguilla)-Vibrio vulnificus interaction in the gills: Role of the RtxA13 toxin.</title>
        <authorList>
            <person name="Callol A."/>
            <person name="Pajuelo D."/>
            <person name="Ebbesson L."/>
            <person name="Teles M."/>
            <person name="MacKenzie S."/>
            <person name="Amaro C."/>
        </authorList>
    </citation>
    <scope>NUCLEOTIDE SEQUENCE</scope>
</reference>
<evidence type="ECO:0000313" key="1">
    <source>
        <dbReference type="EMBL" id="JAH85961.1"/>
    </source>
</evidence>
<organism evidence="1">
    <name type="scientific">Anguilla anguilla</name>
    <name type="common">European freshwater eel</name>
    <name type="synonym">Muraena anguilla</name>
    <dbReference type="NCBI Taxonomy" id="7936"/>
    <lineage>
        <taxon>Eukaryota</taxon>
        <taxon>Metazoa</taxon>
        <taxon>Chordata</taxon>
        <taxon>Craniata</taxon>
        <taxon>Vertebrata</taxon>
        <taxon>Euteleostomi</taxon>
        <taxon>Actinopterygii</taxon>
        <taxon>Neopterygii</taxon>
        <taxon>Teleostei</taxon>
        <taxon>Anguilliformes</taxon>
        <taxon>Anguillidae</taxon>
        <taxon>Anguilla</taxon>
    </lineage>
</organism>
<protein>
    <submittedName>
        <fullName evidence="1">Uncharacterized protein</fullName>
    </submittedName>
</protein>
<name>A0A0E9W6M7_ANGAN</name>
<sequence>MFKRSFKRKAYEHPISTFLWWRQSHCNNHINNPAIKRKETF</sequence>
<proteinExistence type="predicted"/>
<reference evidence="1" key="1">
    <citation type="submission" date="2014-11" db="EMBL/GenBank/DDBJ databases">
        <authorList>
            <person name="Amaro Gonzalez C."/>
        </authorList>
    </citation>
    <scope>NUCLEOTIDE SEQUENCE</scope>
</reference>
<dbReference type="AlphaFoldDB" id="A0A0E9W6M7"/>
<dbReference type="EMBL" id="GBXM01022616">
    <property type="protein sequence ID" value="JAH85961.1"/>
    <property type="molecule type" value="Transcribed_RNA"/>
</dbReference>